<dbReference type="RefSeq" id="WP_231011753.1">
    <property type="nucleotide sequence ID" value="NZ_BAAAEW010000003.1"/>
</dbReference>
<reference evidence="4" key="1">
    <citation type="journal article" date="2019" name="Int. J. Syst. Evol. Microbiol.">
        <title>The Global Catalogue of Microorganisms (GCM) 10K type strain sequencing project: providing services to taxonomists for standard genome sequencing and annotation.</title>
        <authorList>
            <consortium name="The Broad Institute Genomics Platform"/>
            <consortium name="The Broad Institute Genome Sequencing Center for Infectious Disease"/>
            <person name="Wu L."/>
            <person name="Ma J."/>
        </authorList>
    </citation>
    <scope>NUCLEOTIDE SEQUENCE [LARGE SCALE GENOMIC DNA]</scope>
    <source>
        <strain evidence="4">JCM 15503</strain>
    </source>
</reference>
<dbReference type="Gene3D" id="2.60.120.200">
    <property type="match status" value="1"/>
</dbReference>
<proteinExistence type="inferred from homology"/>
<accession>A0ABP3UUR1</accession>
<organism evidence="3 4">
    <name type="scientific">Ideonella azotifigens</name>
    <dbReference type="NCBI Taxonomy" id="513160"/>
    <lineage>
        <taxon>Bacteria</taxon>
        <taxon>Pseudomonadati</taxon>
        <taxon>Pseudomonadota</taxon>
        <taxon>Betaproteobacteria</taxon>
        <taxon>Burkholderiales</taxon>
        <taxon>Sphaerotilaceae</taxon>
        <taxon>Ideonella</taxon>
    </lineage>
</organism>
<dbReference type="EMBL" id="BAAAEW010000003">
    <property type="protein sequence ID" value="GAA0740566.1"/>
    <property type="molecule type" value="Genomic_DNA"/>
</dbReference>
<dbReference type="InterPro" id="IPR050546">
    <property type="entry name" value="Glycosyl_Hydrlase_16"/>
</dbReference>
<feature type="domain" description="GH16" evidence="2">
    <location>
        <begin position="321"/>
        <end position="566"/>
    </location>
</feature>
<evidence type="ECO:0000313" key="4">
    <source>
        <dbReference type="Proteomes" id="UP001500279"/>
    </source>
</evidence>
<gene>
    <name evidence="3" type="ORF">GCM10009107_02310</name>
</gene>
<evidence type="ECO:0000256" key="1">
    <source>
        <dbReference type="ARBA" id="ARBA00006865"/>
    </source>
</evidence>
<dbReference type="InterPro" id="IPR013320">
    <property type="entry name" value="ConA-like_dom_sf"/>
</dbReference>
<comment type="similarity">
    <text evidence="1">Belongs to the glycosyl hydrolase 16 family.</text>
</comment>
<dbReference type="PANTHER" id="PTHR10963">
    <property type="entry name" value="GLYCOSYL HYDROLASE-RELATED"/>
    <property type="match status" value="1"/>
</dbReference>
<evidence type="ECO:0000313" key="3">
    <source>
        <dbReference type="EMBL" id="GAA0740566.1"/>
    </source>
</evidence>
<dbReference type="PANTHER" id="PTHR10963:SF55">
    <property type="entry name" value="GLYCOSIDE HYDROLASE FAMILY 16 PROTEIN"/>
    <property type="match status" value="1"/>
</dbReference>
<protein>
    <recommendedName>
        <fullName evidence="2">GH16 domain-containing protein</fullName>
    </recommendedName>
</protein>
<dbReference type="InterPro" id="IPR000757">
    <property type="entry name" value="Beta-glucanase-like"/>
</dbReference>
<dbReference type="Proteomes" id="UP001500279">
    <property type="component" value="Unassembled WGS sequence"/>
</dbReference>
<comment type="caution">
    <text evidence="3">The sequence shown here is derived from an EMBL/GenBank/DDBJ whole genome shotgun (WGS) entry which is preliminary data.</text>
</comment>
<name>A0ABP3UUR1_9BURK</name>
<keyword evidence="4" id="KW-1185">Reference proteome</keyword>
<evidence type="ECO:0000259" key="2">
    <source>
        <dbReference type="PROSITE" id="PS51762"/>
    </source>
</evidence>
<dbReference type="PROSITE" id="PS51762">
    <property type="entry name" value="GH16_2"/>
    <property type="match status" value="1"/>
</dbReference>
<sequence length="567" mass="62780">MGALIGVQSPQANAQAQAKAADPLWAPEALGERVWLDWRAEDLAEGPVAEWKDRVAGLAATQSDAAQQPLRTPDGVLFKSGGRRLTLAALSRAYIAHRAMLMIFRADFADAASASGSFVSFNGYDEAPTSRQPGVFYAASGSTRSVLPQWRDPRGHWAGNHALTSDASRWHVVLTRRVNGTAYSSLDGGPEQTSAGGMLCLPRGVTGTPGLIGDHGNQGPSWMLDCLLVLQDELSEADAQRLIAWGMWRKGVQTSLPADHRYADAAPKLSQFTPEPAFRETSNSDWLTMKAYWEHKNPAQTLEQAYRSELDLSGHRLVFEDHFTRLSITDEVSGAGPWWSPVHPAATGKARTARVAEQPATFVQSGSELTIRMQSGPKGWRSGVFTSVNLNGHGNAWKFGYFEFRAKVSRGNGFGAWPAFWLKSVNEFFRLTESRLELDLYEGYCSDPKGHHQAMHQWPAARLVEGRISKRRSVGNYTGLKASRWGEHTVDLFDDAYHLYGMMLDEQWTRFYFDGLELARFPTPIEAKQPLFILVDLALLPQQADKASGSYELTLDYIRVYQSSKPG</sequence>
<dbReference type="SUPFAM" id="SSF49899">
    <property type="entry name" value="Concanavalin A-like lectins/glucanases"/>
    <property type="match status" value="1"/>
</dbReference>